<proteinExistence type="predicted"/>
<reference evidence="1" key="1">
    <citation type="journal article" date="2014" name="Front. Microbiol.">
        <title>High frequency of phylogenetically diverse reductive dehalogenase-homologous genes in deep subseafloor sedimentary metagenomes.</title>
        <authorList>
            <person name="Kawai M."/>
            <person name="Futagami T."/>
            <person name="Toyoda A."/>
            <person name="Takaki Y."/>
            <person name="Nishi S."/>
            <person name="Hori S."/>
            <person name="Arai W."/>
            <person name="Tsubouchi T."/>
            <person name="Morono Y."/>
            <person name="Uchiyama I."/>
            <person name="Ito T."/>
            <person name="Fujiyama A."/>
            <person name="Inagaki F."/>
            <person name="Takami H."/>
        </authorList>
    </citation>
    <scope>NUCLEOTIDE SEQUENCE</scope>
    <source>
        <strain evidence="1">Expedition CK06-06</strain>
    </source>
</reference>
<accession>X0VX71</accession>
<organism evidence="1">
    <name type="scientific">marine sediment metagenome</name>
    <dbReference type="NCBI Taxonomy" id="412755"/>
    <lineage>
        <taxon>unclassified sequences</taxon>
        <taxon>metagenomes</taxon>
        <taxon>ecological metagenomes</taxon>
    </lineage>
</organism>
<protein>
    <submittedName>
        <fullName evidence="1">Uncharacterized protein</fullName>
    </submittedName>
</protein>
<dbReference type="EMBL" id="BARS01033182">
    <property type="protein sequence ID" value="GAG23029.1"/>
    <property type="molecule type" value="Genomic_DNA"/>
</dbReference>
<dbReference type="AlphaFoldDB" id="X0VX71"/>
<comment type="caution">
    <text evidence="1">The sequence shown here is derived from an EMBL/GenBank/DDBJ whole genome shotgun (WGS) entry which is preliminary data.</text>
</comment>
<evidence type="ECO:0000313" key="1">
    <source>
        <dbReference type="EMBL" id="GAG23029.1"/>
    </source>
</evidence>
<sequence length="60" mass="6401">MCSPKSMSWLLMPLILGFFVTSIFVQVQVSVPSEAVTVNPTGATGTALVVYHPGLSSFQK</sequence>
<gene>
    <name evidence="1" type="ORF">S01H1_51426</name>
</gene>
<name>X0VX71_9ZZZZ</name>
<feature type="non-terminal residue" evidence="1">
    <location>
        <position position="60"/>
    </location>
</feature>